<name>A0A0R1QFA7_9LACO</name>
<protein>
    <submittedName>
        <fullName evidence="1">Uncharacterized protein</fullName>
    </submittedName>
</protein>
<dbReference type="STRING" id="1423770.FD29_GL001057"/>
<proteinExistence type="predicted"/>
<dbReference type="RefSeq" id="WP_057888442.1">
    <property type="nucleotide sequence ID" value="NZ_AZEZ01000091.1"/>
</dbReference>
<comment type="caution">
    <text evidence="1">The sequence shown here is derived from an EMBL/GenBank/DDBJ whole genome shotgun (WGS) entry which is preliminary data.</text>
</comment>
<dbReference type="Proteomes" id="UP000050872">
    <property type="component" value="Unassembled WGS sequence"/>
</dbReference>
<evidence type="ECO:0000313" key="1">
    <source>
        <dbReference type="EMBL" id="KRL43233.1"/>
    </source>
</evidence>
<reference evidence="1 2" key="1">
    <citation type="journal article" date="2015" name="Genome Announc.">
        <title>Expanding the biotechnology potential of lactobacilli through comparative genomics of 213 strains and associated genera.</title>
        <authorList>
            <person name="Sun Z."/>
            <person name="Harris H.M."/>
            <person name="McCann A."/>
            <person name="Guo C."/>
            <person name="Argimon S."/>
            <person name="Zhang W."/>
            <person name="Yang X."/>
            <person name="Jeffery I.B."/>
            <person name="Cooney J.C."/>
            <person name="Kagawa T.F."/>
            <person name="Liu W."/>
            <person name="Song Y."/>
            <person name="Salvetti E."/>
            <person name="Wrobel A."/>
            <person name="Rasinkangas P."/>
            <person name="Parkhill J."/>
            <person name="Rea M.C."/>
            <person name="O'Sullivan O."/>
            <person name="Ritari J."/>
            <person name="Douillard F.P."/>
            <person name="Paul Ross R."/>
            <person name="Yang R."/>
            <person name="Briner A.E."/>
            <person name="Felis G.E."/>
            <person name="de Vos W.M."/>
            <person name="Barrangou R."/>
            <person name="Klaenhammer T.R."/>
            <person name="Caufield P.W."/>
            <person name="Cui Y."/>
            <person name="Zhang H."/>
            <person name="O'Toole P.W."/>
        </authorList>
    </citation>
    <scope>NUCLEOTIDE SEQUENCE [LARGE SCALE GENOMIC DNA]</scope>
    <source>
        <strain evidence="1 2">DSM 14500</strain>
    </source>
</reference>
<dbReference type="EMBL" id="AZEZ01000091">
    <property type="protein sequence ID" value="KRL43233.1"/>
    <property type="molecule type" value="Genomic_DNA"/>
</dbReference>
<gene>
    <name evidence="1" type="ORF">FD29_GL001057</name>
</gene>
<organism evidence="1 2">
    <name type="scientific">Companilactobacillus mindensis DSM 14500</name>
    <dbReference type="NCBI Taxonomy" id="1423770"/>
    <lineage>
        <taxon>Bacteria</taxon>
        <taxon>Bacillati</taxon>
        <taxon>Bacillota</taxon>
        <taxon>Bacilli</taxon>
        <taxon>Lactobacillales</taxon>
        <taxon>Lactobacillaceae</taxon>
        <taxon>Companilactobacillus</taxon>
    </lineage>
</organism>
<sequence length="67" mass="8706">METEKWHEFMKNSDYKRYQITLNRNRPYLDEFQKDLMEKYQLHYFKMHPLEDELNRKHIKLIFKLRR</sequence>
<accession>A0A0R1QFA7</accession>
<dbReference type="OrthoDB" id="2303719at2"/>
<keyword evidence="2" id="KW-1185">Reference proteome</keyword>
<dbReference type="PATRIC" id="fig|1423770.3.peg.1090"/>
<dbReference type="AlphaFoldDB" id="A0A0R1QFA7"/>
<evidence type="ECO:0000313" key="2">
    <source>
        <dbReference type="Proteomes" id="UP000050872"/>
    </source>
</evidence>